<proteinExistence type="predicted"/>
<comment type="caution">
    <text evidence="4">The sequence shown here is derived from an EMBL/GenBank/DDBJ whole genome shotgun (WGS) entry which is preliminary data.</text>
</comment>
<organism evidence="4 5">
    <name type="scientific">Pseudoalteromonas caenipelagi</name>
    <dbReference type="NCBI Taxonomy" id="2726988"/>
    <lineage>
        <taxon>Bacteria</taxon>
        <taxon>Pseudomonadati</taxon>
        <taxon>Pseudomonadota</taxon>
        <taxon>Gammaproteobacteria</taxon>
        <taxon>Alteromonadales</taxon>
        <taxon>Pseudoalteromonadaceae</taxon>
        <taxon>Pseudoalteromonas</taxon>
    </lineage>
</organism>
<dbReference type="NCBIfam" id="TIGR00254">
    <property type="entry name" value="GGDEF"/>
    <property type="match status" value="1"/>
</dbReference>
<dbReference type="PANTHER" id="PTHR45138">
    <property type="entry name" value="REGULATORY COMPONENTS OF SENSORY TRANSDUCTION SYSTEM"/>
    <property type="match status" value="1"/>
</dbReference>
<accession>A0A849V814</accession>
<evidence type="ECO:0000313" key="5">
    <source>
        <dbReference type="Proteomes" id="UP000586305"/>
    </source>
</evidence>
<dbReference type="GO" id="GO:0052621">
    <property type="term" value="F:diguanylate cyclase activity"/>
    <property type="evidence" value="ECO:0007669"/>
    <property type="project" value="UniProtKB-EC"/>
</dbReference>
<dbReference type="CDD" id="cd01949">
    <property type="entry name" value="GGDEF"/>
    <property type="match status" value="1"/>
</dbReference>
<comment type="catalytic activity">
    <reaction evidence="2">
        <text>2 GTP = 3',3'-c-di-GMP + 2 diphosphate</text>
        <dbReference type="Rhea" id="RHEA:24898"/>
        <dbReference type="ChEBI" id="CHEBI:33019"/>
        <dbReference type="ChEBI" id="CHEBI:37565"/>
        <dbReference type="ChEBI" id="CHEBI:58805"/>
        <dbReference type="EC" id="2.7.7.65"/>
    </reaction>
</comment>
<dbReference type="EMBL" id="JABBPG010000001">
    <property type="protein sequence ID" value="NOU49699.1"/>
    <property type="molecule type" value="Genomic_DNA"/>
</dbReference>
<sequence>MIGRWGGDEFILVCPETSHHSAMSFARRLVDEYAQQAKNNLTLSIGLVAYDFVSDKLAADECVEQADKALYKAKSYGRNQAVIYQPELFSIQSNG</sequence>
<dbReference type="InterPro" id="IPR050469">
    <property type="entry name" value="Diguanylate_Cyclase"/>
</dbReference>
<evidence type="ECO:0000313" key="4">
    <source>
        <dbReference type="EMBL" id="NOU49699.1"/>
    </source>
</evidence>
<dbReference type="EC" id="2.7.7.65" evidence="1"/>
<dbReference type="InterPro" id="IPR000160">
    <property type="entry name" value="GGDEF_dom"/>
</dbReference>
<dbReference type="PANTHER" id="PTHR45138:SF9">
    <property type="entry name" value="DIGUANYLATE CYCLASE DGCM-RELATED"/>
    <property type="match status" value="1"/>
</dbReference>
<dbReference type="AlphaFoldDB" id="A0A849V814"/>
<evidence type="ECO:0000259" key="3">
    <source>
        <dbReference type="PROSITE" id="PS50887"/>
    </source>
</evidence>
<evidence type="ECO:0000256" key="1">
    <source>
        <dbReference type="ARBA" id="ARBA00012528"/>
    </source>
</evidence>
<gene>
    <name evidence="4" type="ORF">HG263_04010</name>
</gene>
<keyword evidence="5" id="KW-1185">Reference proteome</keyword>
<name>A0A849V814_9GAMM</name>
<dbReference type="Gene3D" id="3.30.70.270">
    <property type="match status" value="1"/>
</dbReference>
<dbReference type="InterPro" id="IPR043128">
    <property type="entry name" value="Rev_trsase/Diguanyl_cyclase"/>
</dbReference>
<dbReference type="Pfam" id="PF00990">
    <property type="entry name" value="GGDEF"/>
    <property type="match status" value="1"/>
</dbReference>
<dbReference type="Proteomes" id="UP000586305">
    <property type="component" value="Unassembled WGS sequence"/>
</dbReference>
<protein>
    <recommendedName>
        <fullName evidence="1">diguanylate cyclase</fullName>
        <ecNumber evidence="1">2.7.7.65</ecNumber>
    </recommendedName>
</protein>
<feature type="domain" description="GGDEF" evidence="3">
    <location>
        <begin position="1"/>
        <end position="86"/>
    </location>
</feature>
<dbReference type="InterPro" id="IPR029787">
    <property type="entry name" value="Nucleotide_cyclase"/>
</dbReference>
<dbReference type="PROSITE" id="PS50887">
    <property type="entry name" value="GGDEF"/>
    <property type="match status" value="1"/>
</dbReference>
<dbReference type="SUPFAM" id="SSF55073">
    <property type="entry name" value="Nucleotide cyclase"/>
    <property type="match status" value="1"/>
</dbReference>
<reference evidence="4 5" key="1">
    <citation type="submission" date="2020-04" db="EMBL/GenBank/DDBJ databases">
        <title>Pseudoalteromonas caenipelagi sp. nov., isolated from a tidal flat.</title>
        <authorList>
            <person name="Park S."/>
            <person name="Yoon J.-H."/>
        </authorList>
    </citation>
    <scope>NUCLEOTIDE SEQUENCE [LARGE SCALE GENOMIC DNA]</scope>
    <source>
        <strain evidence="4 5">JBTF-M23</strain>
    </source>
</reference>
<evidence type="ECO:0000256" key="2">
    <source>
        <dbReference type="ARBA" id="ARBA00034247"/>
    </source>
</evidence>